<dbReference type="Proteomes" id="UP001160550">
    <property type="component" value="Unassembled WGS sequence"/>
</dbReference>
<dbReference type="PROSITE" id="PS51724">
    <property type="entry name" value="SPOR"/>
    <property type="match status" value="1"/>
</dbReference>
<dbReference type="SUPFAM" id="SSF110997">
    <property type="entry name" value="Sporulation related repeat"/>
    <property type="match status" value="1"/>
</dbReference>
<feature type="domain" description="SPOR" evidence="2">
    <location>
        <begin position="151"/>
        <end position="215"/>
    </location>
</feature>
<comment type="caution">
    <text evidence="3">The sequence shown here is derived from an EMBL/GenBank/DDBJ whole genome shotgun (WGS) entry which is preliminary data.</text>
</comment>
<evidence type="ECO:0000313" key="3">
    <source>
        <dbReference type="EMBL" id="MDH7452408.1"/>
    </source>
</evidence>
<dbReference type="InterPro" id="IPR036680">
    <property type="entry name" value="SPOR-like_sf"/>
</dbReference>
<dbReference type="InterPro" id="IPR052521">
    <property type="entry name" value="Cell_div_SPOR-domain"/>
</dbReference>
<dbReference type="RefSeq" id="WP_280941618.1">
    <property type="nucleotide sequence ID" value="NZ_JARYGX010000011.1"/>
</dbReference>
<name>A0ABT6MPA6_9GAMM</name>
<organism evidence="3 4">
    <name type="scientific">Luteimonas composti</name>
    <dbReference type="NCBI Taxonomy" id="398257"/>
    <lineage>
        <taxon>Bacteria</taxon>
        <taxon>Pseudomonadati</taxon>
        <taxon>Pseudomonadota</taxon>
        <taxon>Gammaproteobacteria</taxon>
        <taxon>Lysobacterales</taxon>
        <taxon>Lysobacteraceae</taxon>
        <taxon>Luteimonas</taxon>
    </lineage>
</organism>
<feature type="region of interest" description="Disordered" evidence="1">
    <location>
        <begin position="58"/>
        <end position="149"/>
    </location>
</feature>
<reference evidence="3" key="2">
    <citation type="submission" date="2023-04" db="EMBL/GenBank/DDBJ databases">
        <authorList>
            <person name="Sun J.-Q."/>
        </authorList>
    </citation>
    <scope>NUCLEOTIDE SEQUENCE</scope>
    <source>
        <strain evidence="3">CC-YY355</strain>
    </source>
</reference>
<proteinExistence type="predicted"/>
<protein>
    <submittedName>
        <fullName evidence="3">SPOR domain-containing protein</fullName>
    </submittedName>
</protein>
<keyword evidence="4" id="KW-1185">Reference proteome</keyword>
<feature type="non-terminal residue" evidence="3">
    <location>
        <position position="215"/>
    </location>
</feature>
<dbReference type="Gene3D" id="3.30.70.1070">
    <property type="entry name" value="Sporulation related repeat"/>
    <property type="match status" value="1"/>
</dbReference>
<dbReference type="InterPro" id="IPR007730">
    <property type="entry name" value="SPOR-like_dom"/>
</dbReference>
<dbReference type="Pfam" id="PF05036">
    <property type="entry name" value="SPOR"/>
    <property type="match status" value="1"/>
</dbReference>
<reference evidence="3" key="1">
    <citation type="journal article" date="2007" name="Int. J. Syst. Evol. Microbiol.">
        <title>Luteimonas composti sp. nov., a moderately thermophilic bacterium isolated from food waste.</title>
        <authorList>
            <person name="Young C.C."/>
            <person name="Kampfer P."/>
            <person name="Chen W.M."/>
            <person name="Yen W.S."/>
            <person name="Arun A.B."/>
            <person name="Lai W.A."/>
            <person name="Shen F.T."/>
            <person name="Rekha P.D."/>
            <person name="Lin K.Y."/>
            <person name="Chou J.H."/>
        </authorList>
    </citation>
    <scope>NUCLEOTIDE SEQUENCE</scope>
    <source>
        <strain evidence="3">CC-YY355</strain>
    </source>
</reference>
<feature type="compositionally biased region" description="Low complexity" evidence="1">
    <location>
        <begin position="112"/>
        <end position="145"/>
    </location>
</feature>
<dbReference type="PANTHER" id="PTHR38687:SF1">
    <property type="entry name" value="CELL DIVISION PROTEIN DEDD"/>
    <property type="match status" value="1"/>
</dbReference>
<evidence type="ECO:0000256" key="1">
    <source>
        <dbReference type="SAM" id="MobiDB-lite"/>
    </source>
</evidence>
<sequence length="215" mass="21705">MKQRLIGAAVLVALAVIFLPMLVKGPAPDSGVSDLSMRMPDAPEGGYRTVDLPLVVPADAPEGGVLGTPQPLEDGQLPTVDTATAPPADGLAEEAAAGNEDATAHPDAADLAPGTGAQTAATPVEPPASAAAEPAAPRPAAAPEARPLPPTVAGGDYAVHYGAFRSERDAQLIVRQLSEAGLSAYSEPFTLNGNPAQRVRLGPFASREAAEAARV</sequence>
<evidence type="ECO:0000259" key="2">
    <source>
        <dbReference type="PROSITE" id="PS51724"/>
    </source>
</evidence>
<accession>A0ABT6MPA6</accession>
<evidence type="ECO:0000313" key="4">
    <source>
        <dbReference type="Proteomes" id="UP001160550"/>
    </source>
</evidence>
<gene>
    <name evidence="3" type="ORF">QF205_04825</name>
</gene>
<dbReference type="PANTHER" id="PTHR38687">
    <property type="entry name" value="CELL DIVISION PROTEIN DEDD-RELATED"/>
    <property type="match status" value="1"/>
</dbReference>
<dbReference type="EMBL" id="JARYGX010000011">
    <property type="protein sequence ID" value="MDH7452408.1"/>
    <property type="molecule type" value="Genomic_DNA"/>
</dbReference>